<proteinExistence type="predicted"/>
<reference evidence="1" key="1">
    <citation type="submission" date="2015-12" db="EMBL/GenBank/DDBJ databases">
        <title>Gene expression during late stages of embryo sac development: a critical building block for successful pollen-pistil interactions.</title>
        <authorList>
            <person name="Liu Y."/>
            <person name="Joly V."/>
            <person name="Sabar M."/>
            <person name="Matton D.P."/>
        </authorList>
    </citation>
    <scope>NUCLEOTIDE SEQUENCE</scope>
</reference>
<dbReference type="AlphaFoldDB" id="A0A0V0GK02"/>
<name>A0A0V0GK02_SOLCH</name>
<accession>A0A0V0GK02</accession>
<protein>
    <submittedName>
        <fullName evidence="1">Putative ovule protein</fullName>
    </submittedName>
</protein>
<dbReference type="EMBL" id="GEDG01037393">
    <property type="protein sequence ID" value="JAP08157.1"/>
    <property type="molecule type" value="Transcribed_RNA"/>
</dbReference>
<sequence>MEKKHSSREVMLKIKEKRTVATSENMIIEPKVLKNDKSSTLMVNKMGDLLKRLDNPSPFELAFGA</sequence>
<evidence type="ECO:0000313" key="1">
    <source>
        <dbReference type="EMBL" id="JAP08157.1"/>
    </source>
</evidence>
<organism evidence="1">
    <name type="scientific">Solanum chacoense</name>
    <name type="common">Chaco potato</name>
    <dbReference type="NCBI Taxonomy" id="4108"/>
    <lineage>
        <taxon>Eukaryota</taxon>
        <taxon>Viridiplantae</taxon>
        <taxon>Streptophyta</taxon>
        <taxon>Embryophyta</taxon>
        <taxon>Tracheophyta</taxon>
        <taxon>Spermatophyta</taxon>
        <taxon>Magnoliopsida</taxon>
        <taxon>eudicotyledons</taxon>
        <taxon>Gunneridae</taxon>
        <taxon>Pentapetalae</taxon>
        <taxon>asterids</taxon>
        <taxon>lamiids</taxon>
        <taxon>Solanales</taxon>
        <taxon>Solanaceae</taxon>
        <taxon>Solanoideae</taxon>
        <taxon>Solaneae</taxon>
        <taxon>Solanum</taxon>
    </lineage>
</organism>